<keyword evidence="6 9" id="KW-0822">Tryptophan biosynthesis</keyword>
<accession>A0A1B9F842</accession>
<dbReference type="RefSeq" id="WP_161939891.1">
    <property type="nucleotide sequence ID" value="NZ_MAGO01000002.1"/>
</dbReference>
<dbReference type="STRING" id="1156395.DBT_0580"/>
<dbReference type="PANTHER" id="PTHR42894:SF1">
    <property type="entry name" value="N-(5'-PHOSPHORIBOSYL)ANTHRANILATE ISOMERASE"/>
    <property type="match status" value="1"/>
</dbReference>
<keyword evidence="12" id="KW-1185">Reference proteome</keyword>
<dbReference type="InterPro" id="IPR001240">
    <property type="entry name" value="PRAI_dom"/>
</dbReference>
<dbReference type="GO" id="GO:0000162">
    <property type="term" value="P:L-tryptophan biosynthetic process"/>
    <property type="evidence" value="ECO:0007669"/>
    <property type="project" value="UniProtKB-UniRule"/>
</dbReference>
<dbReference type="InterPro" id="IPR013785">
    <property type="entry name" value="Aldolase_TIM"/>
</dbReference>
<organism evidence="11 12">
    <name type="scientific">Dissulfuribacter thermophilus</name>
    <dbReference type="NCBI Taxonomy" id="1156395"/>
    <lineage>
        <taxon>Bacteria</taxon>
        <taxon>Pseudomonadati</taxon>
        <taxon>Thermodesulfobacteriota</taxon>
        <taxon>Dissulfuribacteria</taxon>
        <taxon>Dissulfuribacterales</taxon>
        <taxon>Dissulfuribacteraceae</taxon>
        <taxon>Dissulfuribacter</taxon>
    </lineage>
</organism>
<evidence type="ECO:0000256" key="2">
    <source>
        <dbReference type="ARBA" id="ARBA00004664"/>
    </source>
</evidence>
<protein>
    <recommendedName>
        <fullName evidence="4 9">N-(5'-phosphoribosyl)anthranilate isomerase</fullName>
        <shortName evidence="9">PRAI</shortName>
        <ecNumber evidence="3 9">5.3.1.24</ecNumber>
    </recommendedName>
</protein>
<evidence type="ECO:0000313" key="12">
    <source>
        <dbReference type="Proteomes" id="UP000093080"/>
    </source>
</evidence>
<dbReference type="UniPathway" id="UPA00035">
    <property type="reaction ID" value="UER00042"/>
</dbReference>
<evidence type="ECO:0000256" key="4">
    <source>
        <dbReference type="ARBA" id="ARBA00022272"/>
    </source>
</evidence>
<evidence type="ECO:0000256" key="9">
    <source>
        <dbReference type="HAMAP-Rule" id="MF_00135"/>
    </source>
</evidence>
<evidence type="ECO:0000313" key="11">
    <source>
        <dbReference type="EMBL" id="OCC16118.1"/>
    </source>
</evidence>
<dbReference type="PANTHER" id="PTHR42894">
    <property type="entry name" value="N-(5'-PHOSPHORIBOSYL)ANTHRANILATE ISOMERASE"/>
    <property type="match status" value="1"/>
</dbReference>
<evidence type="ECO:0000256" key="7">
    <source>
        <dbReference type="ARBA" id="ARBA00023141"/>
    </source>
</evidence>
<keyword evidence="7 9" id="KW-0057">Aromatic amino acid biosynthesis</keyword>
<comment type="pathway">
    <text evidence="2 9">Amino-acid biosynthesis; L-tryptophan biosynthesis; L-tryptophan from chorismate: step 3/5.</text>
</comment>
<dbReference type="CDD" id="cd00405">
    <property type="entry name" value="PRAI"/>
    <property type="match status" value="1"/>
</dbReference>
<comment type="caution">
    <text evidence="11">The sequence shown here is derived from an EMBL/GenBank/DDBJ whole genome shotgun (WGS) entry which is preliminary data.</text>
</comment>
<dbReference type="PATRIC" id="fig|1156395.6.peg.587"/>
<evidence type="ECO:0000256" key="3">
    <source>
        <dbReference type="ARBA" id="ARBA00012572"/>
    </source>
</evidence>
<comment type="similarity">
    <text evidence="9">Belongs to the TrpF family.</text>
</comment>
<dbReference type="EMBL" id="MAGO01000002">
    <property type="protein sequence ID" value="OCC16118.1"/>
    <property type="molecule type" value="Genomic_DNA"/>
</dbReference>
<dbReference type="AlphaFoldDB" id="A0A1B9F842"/>
<dbReference type="NCBIfam" id="NF002298">
    <property type="entry name" value="PRK01222.1-4"/>
    <property type="match status" value="1"/>
</dbReference>
<dbReference type="GO" id="GO:0004640">
    <property type="term" value="F:phosphoribosylanthranilate isomerase activity"/>
    <property type="evidence" value="ECO:0007669"/>
    <property type="project" value="UniProtKB-UniRule"/>
</dbReference>
<reference evidence="11 12" key="1">
    <citation type="submission" date="2016-06" db="EMBL/GenBank/DDBJ databases">
        <title>Respiratory ammonification of nitrate coupled to the oxidation of elemental sulfur in deep-sea autotrophic thermophilic bacteria.</title>
        <authorList>
            <person name="Slobodkina G.B."/>
            <person name="Mardanov A.V."/>
            <person name="Ravin N.V."/>
            <person name="Frolova A.A."/>
            <person name="Viryasiv M.B."/>
            <person name="Chernyh N.A."/>
            <person name="Bonch-Osmolovskaya E.A."/>
            <person name="Slobodkin A.I."/>
        </authorList>
    </citation>
    <scope>NUCLEOTIDE SEQUENCE [LARGE SCALE GENOMIC DNA]</scope>
    <source>
        <strain evidence="11 12">S69</strain>
    </source>
</reference>
<keyword evidence="5 9" id="KW-0028">Amino-acid biosynthesis</keyword>
<dbReference type="Gene3D" id="3.20.20.70">
    <property type="entry name" value="Aldolase class I"/>
    <property type="match status" value="1"/>
</dbReference>
<evidence type="ECO:0000259" key="10">
    <source>
        <dbReference type="Pfam" id="PF00697"/>
    </source>
</evidence>
<keyword evidence="8 9" id="KW-0413">Isomerase</keyword>
<dbReference type="Proteomes" id="UP000093080">
    <property type="component" value="Unassembled WGS sequence"/>
</dbReference>
<evidence type="ECO:0000256" key="5">
    <source>
        <dbReference type="ARBA" id="ARBA00022605"/>
    </source>
</evidence>
<dbReference type="InterPro" id="IPR044643">
    <property type="entry name" value="TrpF_fam"/>
</dbReference>
<dbReference type="Pfam" id="PF00697">
    <property type="entry name" value="PRAI"/>
    <property type="match status" value="1"/>
</dbReference>
<gene>
    <name evidence="9" type="primary">trpF</name>
    <name evidence="11" type="ORF">DBT_0580</name>
</gene>
<evidence type="ECO:0000256" key="6">
    <source>
        <dbReference type="ARBA" id="ARBA00022822"/>
    </source>
</evidence>
<dbReference type="EC" id="5.3.1.24" evidence="3 9"/>
<dbReference type="SUPFAM" id="SSF51366">
    <property type="entry name" value="Ribulose-phoshate binding barrel"/>
    <property type="match status" value="1"/>
</dbReference>
<evidence type="ECO:0000256" key="8">
    <source>
        <dbReference type="ARBA" id="ARBA00023235"/>
    </source>
</evidence>
<name>A0A1B9F842_9BACT</name>
<dbReference type="HAMAP" id="MF_00135">
    <property type="entry name" value="PRAI"/>
    <property type="match status" value="1"/>
</dbReference>
<feature type="domain" description="N-(5'phosphoribosyl) anthranilate isomerase (PRAI)" evidence="10">
    <location>
        <begin position="2"/>
        <end position="198"/>
    </location>
</feature>
<comment type="catalytic activity">
    <reaction evidence="1 9">
        <text>N-(5-phospho-beta-D-ribosyl)anthranilate = 1-(2-carboxyphenylamino)-1-deoxy-D-ribulose 5-phosphate</text>
        <dbReference type="Rhea" id="RHEA:21540"/>
        <dbReference type="ChEBI" id="CHEBI:18277"/>
        <dbReference type="ChEBI" id="CHEBI:58613"/>
        <dbReference type="EC" id="5.3.1.24"/>
    </reaction>
</comment>
<sequence>MIKICGITNLEDLKLIASLRPDAVGFVFARSPRQVGIEAVKKMVDELPPGISTFGVFVNPEKDLVDFAIREAGIDIVQLHGDESPEFCKLFPQRVVKALRVKADDDLDRFKVYEPYVRGFLVDAWCAQSYGGTGKRVDLELAKRLCGMFKRPVILAGGLDPSNLDEVLTCVQPFGVDVSSGVEERPGKKDLKRVKDFIIIARRFGL</sequence>
<proteinExistence type="inferred from homology"/>
<dbReference type="InterPro" id="IPR011060">
    <property type="entry name" value="RibuloseP-bd_barrel"/>
</dbReference>
<evidence type="ECO:0000256" key="1">
    <source>
        <dbReference type="ARBA" id="ARBA00001164"/>
    </source>
</evidence>